<dbReference type="KEGG" id="pco:PHACADRAFT_126310"/>
<dbReference type="RefSeq" id="XP_007398815.1">
    <property type="nucleotide sequence ID" value="XM_007398753.1"/>
</dbReference>
<evidence type="ECO:0000313" key="1">
    <source>
        <dbReference type="EMBL" id="EKM52471.1"/>
    </source>
</evidence>
<dbReference type="InParanoid" id="K5URF9"/>
<dbReference type="HOGENOM" id="CLU_016205_0_0_1"/>
<accession>K5URF9</accession>
<dbReference type="Proteomes" id="UP000008370">
    <property type="component" value="Unassembled WGS sequence"/>
</dbReference>
<evidence type="ECO:0008006" key="3">
    <source>
        <dbReference type="Google" id="ProtNLM"/>
    </source>
</evidence>
<protein>
    <recommendedName>
        <fullName evidence="3">Heterokaryon incompatibility domain-containing protein</fullName>
    </recommendedName>
</protein>
<proteinExistence type="predicted"/>
<keyword evidence="2" id="KW-1185">Reference proteome</keyword>
<dbReference type="OrthoDB" id="2957144at2759"/>
<name>K5URF9_PHACS</name>
<sequence>MMKNISSADVGLAYGFVRRTWFGNIHYQLARSGYGSVDDRRRQAINGDVITDPRIPPRRVWDLYSNRVLPFRVLLGADVPMKLWAVSHSWVPDSQLKHVWTPINGYMWPVPIPLDVDLSQIRIELLNLGAEYVWLDVLCLRQEIPPATMLHHPKRNMEDMQQWRDSCERTRREEWRLDVPTIGYVYRCKPSQVVVSYFNGLGRPFRLSAESLEGEDSANHWINRVWTMQEATSNWFLGGLTPQPFDEGEPGVSDTIKLFHQRMSDLLAVLPQGQTPPDLFALVSFLRLRHARRENDYVSGLGYLLQCPVIPIYDETISVEIAWERLVCQLESKSLTDLLFLFPIAGTNPKARWRPSWGRLLRDPLTPLSTSSVAYLRQDLVRYDPGSGEYSNIAYIVDRCVLHSTGTAGRLQLQVPIEPSDGDQAAPRFITIAISSSNPSLGKPLADAEYTIAATADLKYWLYGKPVRESKKSITLEKCGTFVVDDAEDIETLWHLNPGYADMRVIYA</sequence>
<dbReference type="EMBL" id="JH930475">
    <property type="protein sequence ID" value="EKM52471.1"/>
    <property type="molecule type" value="Genomic_DNA"/>
</dbReference>
<gene>
    <name evidence="1" type="ORF">PHACADRAFT_126310</name>
</gene>
<dbReference type="GeneID" id="18908053"/>
<dbReference type="AlphaFoldDB" id="K5URF9"/>
<evidence type="ECO:0000313" key="2">
    <source>
        <dbReference type="Proteomes" id="UP000008370"/>
    </source>
</evidence>
<reference evidence="1 2" key="1">
    <citation type="journal article" date="2012" name="BMC Genomics">
        <title>Comparative genomics of the white-rot fungi, Phanerochaete carnosa and P. chrysosporium, to elucidate the genetic basis of the distinct wood types they colonize.</title>
        <authorList>
            <person name="Suzuki H."/>
            <person name="MacDonald J."/>
            <person name="Syed K."/>
            <person name="Salamov A."/>
            <person name="Hori C."/>
            <person name="Aerts A."/>
            <person name="Henrissat B."/>
            <person name="Wiebenga A."/>
            <person name="vanKuyk P.A."/>
            <person name="Barry K."/>
            <person name="Lindquist E."/>
            <person name="LaButti K."/>
            <person name="Lapidus A."/>
            <person name="Lucas S."/>
            <person name="Coutinho P."/>
            <person name="Gong Y."/>
            <person name="Samejima M."/>
            <person name="Mahadevan R."/>
            <person name="Abou-Zaid M."/>
            <person name="de Vries R.P."/>
            <person name="Igarashi K."/>
            <person name="Yadav J.S."/>
            <person name="Grigoriev I.V."/>
            <person name="Master E.R."/>
        </authorList>
    </citation>
    <scope>NUCLEOTIDE SEQUENCE [LARGE SCALE GENOMIC DNA]</scope>
    <source>
        <strain evidence="1 2">HHB-10118-sp</strain>
    </source>
</reference>
<organism evidence="1 2">
    <name type="scientific">Phanerochaete carnosa (strain HHB-10118-sp)</name>
    <name type="common">White-rot fungus</name>
    <name type="synonym">Peniophora carnosa</name>
    <dbReference type="NCBI Taxonomy" id="650164"/>
    <lineage>
        <taxon>Eukaryota</taxon>
        <taxon>Fungi</taxon>
        <taxon>Dikarya</taxon>
        <taxon>Basidiomycota</taxon>
        <taxon>Agaricomycotina</taxon>
        <taxon>Agaricomycetes</taxon>
        <taxon>Polyporales</taxon>
        <taxon>Phanerochaetaceae</taxon>
        <taxon>Phanerochaete</taxon>
    </lineage>
</organism>